<evidence type="ECO:0000256" key="4">
    <source>
        <dbReference type="ARBA" id="ARBA00023288"/>
    </source>
</evidence>
<evidence type="ECO:0000259" key="6">
    <source>
        <dbReference type="Pfam" id="PF05433"/>
    </source>
</evidence>
<evidence type="ECO:0000256" key="2">
    <source>
        <dbReference type="ARBA" id="ARBA00008681"/>
    </source>
</evidence>
<evidence type="ECO:0000256" key="5">
    <source>
        <dbReference type="SAM" id="SignalP"/>
    </source>
</evidence>
<dbReference type="GO" id="GO:0009279">
    <property type="term" value="C:cell outer membrane"/>
    <property type="evidence" value="ECO:0007669"/>
    <property type="project" value="UniProtKB-SubCell"/>
</dbReference>
<proteinExistence type="inferred from homology"/>
<dbReference type="Pfam" id="PF05433">
    <property type="entry name" value="Rick_17kDa_Anti"/>
    <property type="match status" value="1"/>
</dbReference>
<dbReference type="OrthoDB" id="7429177at2"/>
<comment type="subcellular location">
    <subcellularLocation>
        <location evidence="1">Cell outer membrane</location>
        <topology evidence="1">Lipid-anchor</topology>
    </subcellularLocation>
</comment>
<keyword evidence="4" id="KW-0449">Lipoprotein</keyword>
<feature type="domain" description="Glycine zipper 2TM" evidence="6">
    <location>
        <begin position="107"/>
        <end position="146"/>
    </location>
</feature>
<dbReference type="EMBL" id="WTYZ01000001">
    <property type="protein sequence ID" value="MXO83190.1"/>
    <property type="molecule type" value="Genomic_DNA"/>
</dbReference>
<evidence type="ECO:0000313" key="8">
    <source>
        <dbReference type="Proteomes" id="UP000460290"/>
    </source>
</evidence>
<keyword evidence="5" id="KW-0732">Signal</keyword>
<evidence type="ECO:0000256" key="1">
    <source>
        <dbReference type="ARBA" id="ARBA00004459"/>
    </source>
</evidence>
<accession>A0A844Z8N2</accession>
<organism evidence="7 8">
    <name type="scientific">Pontixanthobacter aestiaquae</name>
    <dbReference type="NCBI Taxonomy" id="1509367"/>
    <lineage>
        <taxon>Bacteria</taxon>
        <taxon>Pseudomonadati</taxon>
        <taxon>Pseudomonadota</taxon>
        <taxon>Alphaproteobacteria</taxon>
        <taxon>Sphingomonadales</taxon>
        <taxon>Erythrobacteraceae</taxon>
        <taxon>Pontixanthobacter</taxon>
    </lineage>
</organism>
<keyword evidence="8" id="KW-1185">Reference proteome</keyword>
<comment type="caution">
    <text evidence="7">The sequence shown here is derived from an EMBL/GenBank/DDBJ whole genome shotgun (WGS) entry which is preliminary data.</text>
</comment>
<dbReference type="AlphaFoldDB" id="A0A844Z8N2"/>
<evidence type="ECO:0000313" key="7">
    <source>
        <dbReference type="EMBL" id="MXO83190.1"/>
    </source>
</evidence>
<evidence type="ECO:0000256" key="3">
    <source>
        <dbReference type="ARBA" id="ARBA00015281"/>
    </source>
</evidence>
<dbReference type="RefSeq" id="WP_160613570.1">
    <property type="nucleotide sequence ID" value="NZ_JAUFQM010000001.1"/>
</dbReference>
<feature type="chain" id="PRO_5032499247" description="17 kDa surface antigen" evidence="5">
    <location>
        <begin position="27"/>
        <end position="154"/>
    </location>
</feature>
<gene>
    <name evidence="7" type="ORF">GRI35_07390</name>
</gene>
<sequence length="154" mass="16537">MTLKTAKTAAIALAVPCLAFATPGSAASVPTLAAPSASHTQFVTFQSETVAEHHRGRDHRYKRGRGHYRDQYRGDYGYQGQPVYRDTRIWRGRDGRYYCRKENGTTGLLIGAAVGGLIGNEVAGRGDRTLGAILGAAGGAILGRAIDRSNSRCR</sequence>
<name>A0A844Z8N2_9SPHN</name>
<protein>
    <recommendedName>
        <fullName evidence="3">17 kDa surface antigen</fullName>
    </recommendedName>
</protein>
<reference evidence="7 8" key="1">
    <citation type="submission" date="2019-12" db="EMBL/GenBank/DDBJ databases">
        <title>Genomic-based taxomic classification of the family Erythrobacteraceae.</title>
        <authorList>
            <person name="Xu L."/>
        </authorList>
    </citation>
    <scope>NUCLEOTIDE SEQUENCE [LARGE SCALE GENOMIC DNA]</scope>
    <source>
        <strain evidence="7 8">KCTC 42006</strain>
    </source>
</reference>
<dbReference type="InterPro" id="IPR008816">
    <property type="entry name" value="Gly_zipper_2TM_dom"/>
</dbReference>
<feature type="signal peptide" evidence="5">
    <location>
        <begin position="1"/>
        <end position="26"/>
    </location>
</feature>
<comment type="similarity">
    <text evidence="2">Belongs to the rickettsiale 17 kDa surface antigen family.</text>
</comment>
<dbReference type="Proteomes" id="UP000460290">
    <property type="component" value="Unassembled WGS sequence"/>
</dbReference>